<name>A0A979G4G3_CHIPD</name>
<accession>A0A979G4G3</accession>
<dbReference type="EMBL" id="CP001699">
    <property type="protein sequence ID" value="ACU60647.1"/>
    <property type="molecule type" value="Genomic_DNA"/>
</dbReference>
<dbReference type="RefSeq" id="WP_012790823.1">
    <property type="nucleotide sequence ID" value="NC_013132.1"/>
</dbReference>
<dbReference type="KEGG" id="cpi:Cpin_3180"/>
<proteinExistence type="predicted"/>
<evidence type="ECO:0000313" key="1">
    <source>
        <dbReference type="EMBL" id="ACU60647.1"/>
    </source>
</evidence>
<organism evidence="1 2">
    <name type="scientific">Chitinophaga pinensis (strain ATCC 43595 / DSM 2588 / LMG 13176 / NBRC 15968 / NCIMB 11800 / UQM 2034)</name>
    <dbReference type="NCBI Taxonomy" id="485918"/>
    <lineage>
        <taxon>Bacteria</taxon>
        <taxon>Pseudomonadati</taxon>
        <taxon>Bacteroidota</taxon>
        <taxon>Chitinophagia</taxon>
        <taxon>Chitinophagales</taxon>
        <taxon>Chitinophagaceae</taxon>
        <taxon>Chitinophaga</taxon>
    </lineage>
</organism>
<dbReference type="AlphaFoldDB" id="A0A979G4G3"/>
<evidence type="ECO:0000313" key="2">
    <source>
        <dbReference type="Proteomes" id="UP000002215"/>
    </source>
</evidence>
<protein>
    <submittedName>
        <fullName evidence="1">Uncharacterized protein</fullName>
    </submittedName>
</protein>
<sequence length="121" mass="13871">MTTQLKQGPSRLKTTAATLEMRRFSMLRAGMSPFKPVFSFRLCTQRDQLQAHFYEQYQGQLVRLQTTLANDLPQADKQAAWSFHFDDNRPRLLEIGGQTVVLAIDQPKPTINISIDEMTVQ</sequence>
<reference evidence="2" key="1">
    <citation type="submission" date="2009-08" db="EMBL/GenBank/DDBJ databases">
        <title>The complete genome of Chitinophaga pinensis DSM 2588.</title>
        <authorList>
            <consortium name="US DOE Joint Genome Institute (JGI-PGF)"/>
            <person name="Lucas S."/>
            <person name="Copeland A."/>
            <person name="Lapidus A."/>
            <person name="Glavina del Rio T."/>
            <person name="Dalin E."/>
            <person name="Tice H."/>
            <person name="Bruce D."/>
            <person name="Goodwin L."/>
            <person name="Pitluck S."/>
            <person name="Kyrpides N."/>
            <person name="Mavromatis K."/>
            <person name="Ivanova N."/>
            <person name="Mikhailova N."/>
            <person name="Sims D."/>
            <person name="Meinche L."/>
            <person name="Brettin T."/>
            <person name="Detter J.C."/>
            <person name="Han C."/>
            <person name="Larimer F."/>
            <person name="Land M."/>
            <person name="Hauser L."/>
            <person name="Markowitz V."/>
            <person name="Cheng J.-F."/>
            <person name="Hugenholtz P."/>
            <person name="Woyke T."/>
            <person name="Wu D."/>
            <person name="Spring S."/>
            <person name="Klenk H.-P."/>
            <person name="Eisen J.A."/>
        </authorList>
    </citation>
    <scope>NUCLEOTIDE SEQUENCE [LARGE SCALE GENOMIC DNA]</scope>
    <source>
        <strain evidence="2">ATCC 43595 / DSM 2588 / LMG 13176 / NBRC 15968 / NCIMB 11800 / UQM 2034</strain>
    </source>
</reference>
<reference evidence="1 2" key="2">
    <citation type="journal article" date="2010" name="Stand. Genomic Sci.">
        <title>Complete genome sequence of Chitinophaga pinensis type strain (UQM 2034).</title>
        <authorList>
            <person name="Glavina Del Rio T."/>
            <person name="Abt B."/>
            <person name="Spring S."/>
            <person name="Lapidus A."/>
            <person name="Nolan M."/>
            <person name="Tice H."/>
            <person name="Copeland A."/>
            <person name="Cheng J.F."/>
            <person name="Chen F."/>
            <person name="Bruce D."/>
            <person name="Goodwin L."/>
            <person name="Pitluck S."/>
            <person name="Ivanova N."/>
            <person name="Mavromatis K."/>
            <person name="Mikhailova N."/>
            <person name="Pati A."/>
            <person name="Chen A."/>
            <person name="Palaniappan K."/>
            <person name="Land M."/>
            <person name="Hauser L."/>
            <person name="Chang Y.J."/>
            <person name="Jeffries C.D."/>
            <person name="Chain P."/>
            <person name="Saunders E."/>
            <person name="Detter J.C."/>
            <person name="Brettin T."/>
            <person name="Rohde M."/>
            <person name="Goker M."/>
            <person name="Bristow J."/>
            <person name="Eisen J.A."/>
            <person name="Markowitz V."/>
            <person name="Hugenholtz P."/>
            <person name="Kyrpides N.C."/>
            <person name="Klenk H.P."/>
            <person name="Lucas S."/>
        </authorList>
    </citation>
    <scope>NUCLEOTIDE SEQUENCE [LARGE SCALE GENOMIC DNA]</scope>
    <source>
        <strain evidence="2">ATCC 43595 / DSM 2588 / LMG 13176 / NBRC 15968 / NCIMB 11800 / UQM 2034</strain>
    </source>
</reference>
<dbReference type="Proteomes" id="UP000002215">
    <property type="component" value="Chromosome"/>
</dbReference>
<gene>
    <name evidence="1" type="ordered locus">Cpin_3180</name>
</gene>